<dbReference type="GO" id="GO:0004386">
    <property type="term" value="F:helicase activity"/>
    <property type="evidence" value="ECO:0007669"/>
    <property type="project" value="UniProtKB-KW"/>
</dbReference>
<keyword evidence="4" id="KW-1185">Reference proteome</keyword>
<dbReference type="AlphaFoldDB" id="A0A316AE26"/>
<comment type="caution">
    <text evidence="3">The sequence shown here is derived from an EMBL/GenBank/DDBJ whole genome shotgun (WGS) entry which is preliminary data.</text>
</comment>
<keyword evidence="3" id="KW-0547">Nucleotide-binding</keyword>
<feature type="region of interest" description="Disordered" evidence="1">
    <location>
        <begin position="1"/>
        <end position="46"/>
    </location>
</feature>
<feature type="compositionally biased region" description="Low complexity" evidence="1">
    <location>
        <begin position="737"/>
        <end position="749"/>
    </location>
</feature>
<proteinExistence type="predicted"/>
<feature type="domain" description="Helicase XPB/Ssl2 N-terminal" evidence="2">
    <location>
        <begin position="539"/>
        <end position="661"/>
    </location>
</feature>
<keyword evidence="3" id="KW-0347">Helicase</keyword>
<organism evidence="3 4">
    <name type="scientific">Quadrisphaera granulorum</name>
    <dbReference type="NCBI Taxonomy" id="317664"/>
    <lineage>
        <taxon>Bacteria</taxon>
        <taxon>Bacillati</taxon>
        <taxon>Actinomycetota</taxon>
        <taxon>Actinomycetes</taxon>
        <taxon>Kineosporiales</taxon>
        <taxon>Kineosporiaceae</taxon>
        <taxon>Quadrisphaera</taxon>
    </lineage>
</organism>
<dbReference type="Proteomes" id="UP000245469">
    <property type="component" value="Unassembled WGS sequence"/>
</dbReference>
<evidence type="ECO:0000259" key="2">
    <source>
        <dbReference type="Pfam" id="PF13625"/>
    </source>
</evidence>
<evidence type="ECO:0000256" key="1">
    <source>
        <dbReference type="SAM" id="MobiDB-lite"/>
    </source>
</evidence>
<feature type="compositionally biased region" description="Basic and acidic residues" evidence="1">
    <location>
        <begin position="1"/>
        <end position="11"/>
    </location>
</feature>
<feature type="compositionally biased region" description="Basic and acidic residues" evidence="1">
    <location>
        <begin position="708"/>
        <end position="718"/>
    </location>
</feature>
<dbReference type="InterPro" id="IPR032830">
    <property type="entry name" value="XPB/Ssl2_N"/>
</dbReference>
<evidence type="ECO:0000313" key="4">
    <source>
        <dbReference type="Proteomes" id="UP000245469"/>
    </source>
</evidence>
<reference evidence="3 4" key="1">
    <citation type="submission" date="2018-03" db="EMBL/GenBank/DDBJ databases">
        <title>Genomic Encyclopedia of Archaeal and Bacterial Type Strains, Phase II (KMG-II): from individual species to whole genera.</title>
        <authorList>
            <person name="Goeker M."/>
        </authorList>
    </citation>
    <scope>NUCLEOTIDE SEQUENCE [LARGE SCALE GENOMIC DNA]</scope>
    <source>
        <strain evidence="3 4">DSM 44889</strain>
    </source>
</reference>
<keyword evidence="3" id="KW-0378">Hydrolase</keyword>
<accession>A0A316AE26</accession>
<name>A0A316AE26_9ACTN</name>
<feature type="compositionally biased region" description="Basic and acidic residues" evidence="1">
    <location>
        <begin position="21"/>
        <end position="32"/>
    </location>
</feature>
<sequence>MAEEEQVRAFAEHVAGWTPEQRARVEAARPDTTRPAPGRKRGAAGPAGLAERLIDGNALAAVSTALPLGPTQVLVAVLLVGATTRPRLADLLGTDTTTLAPCLEHLLERALVWDDGEVVHPAPRLRRRVQPPQPLGPIVEEVVEQLTGTEADTALRKLNRRVSGPKNRQSSLAALHAALLDEALVRSVVSTAPPRVRKALAARFTPTGTADVTPAAMQHEQEALRWAEQHGLAYRNRRGGYGYGGWETYPVSPYDVFGLYSFGPALPREVVMALRPDGVPLPFDPVRPEIPVHTVSEEAVASAASAALHELTATATALVDELERAPLPQLRSGGVGVREVRRLAKLFTTDEATVRFALDVLGLRGLIADEHGALLGAPGGYSPEGDTVTVSPEGVAWRERDPAERALALATAWLAAPDHLTEPDQNGKPRPPLLLPEGCGGCAASRTALLSALARLGPLEATTLQQIAPAARWELPAAHAVHAYATDTPYSYAWQEAERAGLIARGALAPLGRLLLAGDEAGALQLLGGAMPSSIDEVLFGADLTAVVPGDPAAGVSRLLDSCADREGRGGAVVWRLSPGSVRRALDEGAGADGLLHRLESVAAGGRLPQPLVYLVRDVARTHGVLRVRPAVSVLRCPDEPLLAQVCADRALGKLGLVRIAPTVATTTATPEQVLTALRAAGYLPMPEEAGTVVDLVPGSGAAGTADARGDEPTETTKAKPSKPAQPEAAPAKRKTQPAARPSRAAASQGRPDRLAELAPQLKAHEHQLLLAALEGGESAGSEVEIEYVTVVGTRSRRRLGSLRLIGQEAGKTSLRATSLPDGEERTFRLDRIVAVHPVSGAEAAEG</sequence>
<dbReference type="Pfam" id="PF13625">
    <property type="entry name" value="Helicase_C_3"/>
    <property type="match status" value="1"/>
</dbReference>
<evidence type="ECO:0000313" key="3">
    <source>
        <dbReference type="EMBL" id="PWJ55862.1"/>
    </source>
</evidence>
<feature type="region of interest" description="Disordered" evidence="1">
    <location>
        <begin position="694"/>
        <end position="754"/>
    </location>
</feature>
<keyword evidence="3" id="KW-0067">ATP-binding</keyword>
<protein>
    <submittedName>
        <fullName evidence="3">XPB/Ssl2-like helicase family protein</fullName>
    </submittedName>
</protein>
<dbReference type="EMBL" id="QGDQ01000002">
    <property type="protein sequence ID" value="PWJ55862.1"/>
    <property type="molecule type" value="Genomic_DNA"/>
</dbReference>
<gene>
    <name evidence="3" type="ORF">BXY45_102230</name>
</gene>